<protein>
    <recommendedName>
        <fullName evidence="1">Calcineurin-like phosphoesterase domain-containing protein</fullName>
    </recommendedName>
</protein>
<sequence length="159" mass="17994">MRILVVSDTHHDFDTLYRLVLREKDTIDLLLHLGDGAQDIDDLRSVWPLLPVRFVRGNCDYVSTAAGTAVVEANETRLLLTHGHLFDVNYTMERLAAEARRQNAAVALFGHTHRQLYRSELGIQLMNPGSLGKPRDGERGYGIIEFIQGQPVCSLHRFE</sequence>
<dbReference type="InterPro" id="IPR029052">
    <property type="entry name" value="Metallo-depent_PP-like"/>
</dbReference>
<dbReference type="NCBIfam" id="TIGR00040">
    <property type="entry name" value="yfcE"/>
    <property type="match status" value="1"/>
</dbReference>
<organism evidence="2">
    <name type="scientific">bioreactor metagenome</name>
    <dbReference type="NCBI Taxonomy" id="1076179"/>
    <lineage>
        <taxon>unclassified sequences</taxon>
        <taxon>metagenomes</taxon>
        <taxon>ecological metagenomes</taxon>
    </lineage>
</organism>
<dbReference type="AlphaFoldDB" id="A0A645GCV1"/>
<accession>A0A645GCV1</accession>
<dbReference type="Gene3D" id="3.60.21.10">
    <property type="match status" value="1"/>
</dbReference>
<evidence type="ECO:0000313" key="2">
    <source>
        <dbReference type="EMBL" id="MPN23900.1"/>
    </source>
</evidence>
<comment type="caution">
    <text evidence="2">The sequence shown here is derived from an EMBL/GenBank/DDBJ whole genome shotgun (WGS) entry which is preliminary data.</text>
</comment>
<dbReference type="InterPro" id="IPR000979">
    <property type="entry name" value="Phosphodiesterase_MJ0936/Vps29"/>
</dbReference>
<dbReference type="PANTHER" id="PTHR11124">
    <property type="entry name" value="VACUOLAR SORTING PROTEIN VPS29"/>
    <property type="match status" value="1"/>
</dbReference>
<dbReference type="InterPro" id="IPR024654">
    <property type="entry name" value="Calcineurin-like_PHP_lpxH"/>
</dbReference>
<proteinExistence type="predicted"/>
<feature type="domain" description="Calcineurin-like phosphoesterase" evidence="1">
    <location>
        <begin position="1"/>
        <end position="145"/>
    </location>
</feature>
<gene>
    <name evidence="2" type="ORF">SDC9_171293</name>
</gene>
<reference evidence="2" key="1">
    <citation type="submission" date="2019-08" db="EMBL/GenBank/DDBJ databases">
        <authorList>
            <person name="Kucharzyk K."/>
            <person name="Murdoch R.W."/>
            <person name="Higgins S."/>
            <person name="Loffler F."/>
        </authorList>
    </citation>
    <scope>NUCLEOTIDE SEQUENCE</scope>
</reference>
<evidence type="ECO:0000259" key="1">
    <source>
        <dbReference type="Pfam" id="PF12850"/>
    </source>
</evidence>
<dbReference type="Pfam" id="PF12850">
    <property type="entry name" value="Metallophos_2"/>
    <property type="match status" value="1"/>
</dbReference>
<dbReference type="SUPFAM" id="SSF56300">
    <property type="entry name" value="Metallo-dependent phosphatases"/>
    <property type="match status" value="1"/>
</dbReference>
<dbReference type="EMBL" id="VSSQ01072540">
    <property type="protein sequence ID" value="MPN23900.1"/>
    <property type="molecule type" value="Genomic_DNA"/>
</dbReference>
<name>A0A645GCV1_9ZZZZ</name>